<evidence type="ECO:0000313" key="1">
    <source>
        <dbReference type="EMBL" id="CAF2918883.1"/>
    </source>
</evidence>
<keyword evidence="2" id="KW-1185">Reference proteome</keyword>
<name>A0A7R8CSP6_LEPSM</name>
<dbReference type="Proteomes" id="UP000675881">
    <property type="component" value="Chromosome 4"/>
</dbReference>
<reference evidence="1" key="1">
    <citation type="submission" date="2021-02" db="EMBL/GenBank/DDBJ databases">
        <authorList>
            <person name="Bekaert M."/>
        </authorList>
    </citation>
    <scope>NUCLEOTIDE SEQUENCE</scope>
    <source>
        <strain evidence="1">IoA-00</strain>
    </source>
</reference>
<proteinExistence type="predicted"/>
<sequence length="123" mass="14215">MLKIPYPMVEKKSWMMEDLRYHQFMKVIEWKTLMGVELSPLDCTAPENIICFIRCNCNVSKKKKLALPPFVAEGDTGFHVFPLVVIAMELSARIVTMREVLSDEDSVRSDEEANRNIFDICEV</sequence>
<dbReference type="AlphaFoldDB" id="A0A7R8CSP6"/>
<dbReference type="EMBL" id="HG994583">
    <property type="protein sequence ID" value="CAF2918883.1"/>
    <property type="molecule type" value="Genomic_DNA"/>
</dbReference>
<organism evidence="1 2">
    <name type="scientific">Lepeophtheirus salmonis</name>
    <name type="common">Salmon louse</name>
    <name type="synonym">Caligus salmonis</name>
    <dbReference type="NCBI Taxonomy" id="72036"/>
    <lineage>
        <taxon>Eukaryota</taxon>
        <taxon>Metazoa</taxon>
        <taxon>Ecdysozoa</taxon>
        <taxon>Arthropoda</taxon>
        <taxon>Crustacea</taxon>
        <taxon>Multicrustacea</taxon>
        <taxon>Hexanauplia</taxon>
        <taxon>Copepoda</taxon>
        <taxon>Siphonostomatoida</taxon>
        <taxon>Caligidae</taxon>
        <taxon>Lepeophtheirus</taxon>
    </lineage>
</organism>
<gene>
    <name evidence="1" type="ORF">LSAA_9235</name>
</gene>
<evidence type="ECO:0000313" key="2">
    <source>
        <dbReference type="Proteomes" id="UP000675881"/>
    </source>
</evidence>
<accession>A0A7R8CSP6</accession>
<protein>
    <submittedName>
        <fullName evidence="1">(salmon louse) hypothetical protein</fullName>
    </submittedName>
</protein>